<proteinExistence type="predicted"/>
<accession>A0A8K0KR79</accession>
<keyword evidence="2" id="KW-1185">Reference proteome</keyword>
<reference evidence="1" key="2">
    <citation type="submission" date="2017-10" db="EMBL/GenBank/DDBJ databases">
        <title>Ladona fulva Genome sequencing and assembly.</title>
        <authorList>
            <person name="Murali S."/>
            <person name="Richards S."/>
            <person name="Bandaranaike D."/>
            <person name="Bellair M."/>
            <person name="Blankenburg K."/>
            <person name="Chao H."/>
            <person name="Dinh H."/>
            <person name="Doddapaneni H."/>
            <person name="Dugan-Rocha S."/>
            <person name="Elkadiri S."/>
            <person name="Gnanaolivu R."/>
            <person name="Hernandez B."/>
            <person name="Skinner E."/>
            <person name="Javaid M."/>
            <person name="Lee S."/>
            <person name="Li M."/>
            <person name="Ming W."/>
            <person name="Munidasa M."/>
            <person name="Muniz J."/>
            <person name="Nguyen L."/>
            <person name="Hughes D."/>
            <person name="Osuji N."/>
            <person name="Pu L.-L."/>
            <person name="Puazo M."/>
            <person name="Qu C."/>
            <person name="Quiroz J."/>
            <person name="Raj R."/>
            <person name="Weissenberger G."/>
            <person name="Xin Y."/>
            <person name="Zou X."/>
            <person name="Han Y."/>
            <person name="Worley K."/>
            <person name="Muzny D."/>
            <person name="Gibbs R."/>
        </authorList>
    </citation>
    <scope>NUCLEOTIDE SEQUENCE</scope>
    <source>
        <strain evidence="1">Sampled in the wild</strain>
    </source>
</reference>
<reference evidence="1" key="1">
    <citation type="submission" date="2013-04" db="EMBL/GenBank/DDBJ databases">
        <authorList>
            <person name="Qu J."/>
            <person name="Murali S.C."/>
            <person name="Bandaranaike D."/>
            <person name="Bellair M."/>
            <person name="Blankenburg K."/>
            <person name="Chao H."/>
            <person name="Dinh H."/>
            <person name="Doddapaneni H."/>
            <person name="Downs B."/>
            <person name="Dugan-Rocha S."/>
            <person name="Elkadiri S."/>
            <person name="Gnanaolivu R.D."/>
            <person name="Hernandez B."/>
            <person name="Javaid M."/>
            <person name="Jayaseelan J.C."/>
            <person name="Lee S."/>
            <person name="Li M."/>
            <person name="Ming W."/>
            <person name="Munidasa M."/>
            <person name="Muniz J."/>
            <person name="Nguyen L."/>
            <person name="Ongeri F."/>
            <person name="Osuji N."/>
            <person name="Pu L.-L."/>
            <person name="Puazo M."/>
            <person name="Qu C."/>
            <person name="Quiroz J."/>
            <person name="Raj R."/>
            <person name="Weissenberger G."/>
            <person name="Xin Y."/>
            <person name="Zou X."/>
            <person name="Han Y."/>
            <person name="Richards S."/>
            <person name="Worley K."/>
            <person name="Muzny D."/>
            <person name="Gibbs R."/>
        </authorList>
    </citation>
    <scope>NUCLEOTIDE SEQUENCE</scope>
    <source>
        <strain evidence="1">Sampled in the wild</strain>
    </source>
</reference>
<comment type="caution">
    <text evidence="1">The sequence shown here is derived from an EMBL/GenBank/DDBJ whole genome shotgun (WGS) entry which is preliminary data.</text>
</comment>
<dbReference type="Proteomes" id="UP000792457">
    <property type="component" value="Unassembled WGS sequence"/>
</dbReference>
<sequence>MPIFEHVHSGKEMKHPGVVEMKTEKLLYEVLIGGQMKWKHADQLCSRSVAMEDKPTAPVVNQQQEV</sequence>
<gene>
    <name evidence="1" type="ORF">J437_LFUL018904</name>
</gene>
<protein>
    <submittedName>
        <fullName evidence="1">Uncharacterized protein</fullName>
    </submittedName>
</protein>
<evidence type="ECO:0000313" key="1">
    <source>
        <dbReference type="EMBL" id="KAG8239530.1"/>
    </source>
</evidence>
<name>A0A8K0KR79_LADFU</name>
<dbReference type="EMBL" id="KZ309689">
    <property type="protein sequence ID" value="KAG8239530.1"/>
    <property type="molecule type" value="Genomic_DNA"/>
</dbReference>
<dbReference type="AlphaFoldDB" id="A0A8K0KR79"/>
<organism evidence="1 2">
    <name type="scientific">Ladona fulva</name>
    <name type="common">Scarce chaser dragonfly</name>
    <name type="synonym">Libellula fulva</name>
    <dbReference type="NCBI Taxonomy" id="123851"/>
    <lineage>
        <taxon>Eukaryota</taxon>
        <taxon>Metazoa</taxon>
        <taxon>Ecdysozoa</taxon>
        <taxon>Arthropoda</taxon>
        <taxon>Hexapoda</taxon>
        <taxon>Insecta</taxon>
        <taxon>Pterygota</taxon>
        <taxon>Palaeoptera</taxon>
        <taxon>Odonata</taxon>
        <taxon>Epiprocta</taxon>
        <taxon>Anisoptera</taxon>
        <taxon>Libelluloidea</taxon>
        <taxon>Libellulidae</taxon>
        <taxon>Ladona</taxon>
    </lineage>
</organism>
<evidence type="ECO:0000313" key="2">
    <source>
        <dbReference type="Proteomes" id="UP000792457"/>
    </source>
</evidence>